<feature type="region of interest" description="Disordered" evidence="3">
    <location>
        <begin position="809"/>
        <end position="828"/>
    </location>
</feature>
<evidence type="ECO:0000256" key="2">
    <source>
        <dbReference type="ARBA" id="ARBA00022840"/>
    </source>
</evidence>
<dbReference type="Pfam" id="PF00196">
    <property type="entry name" value="GerE"/>
    <property type="match status" value="1"/>
</dbReference>
<dbReference type="InterPro" id="IPR016032">
    <property type="entry name" value="Sig_transdc_resp-reg_C-effctor"/>
</dbReference>
<evidence type="ECO:0000256" key="1">
    <source>
        <dbReference type="ARBA" id="ARBA00022741"/>
    </source>
</evidence>
<name>A0A9X3N488_9ACTN</name>
<dbReference type="GO" id="GO:0003677">
    <property type="term" value="F:DNA binding"/>
    <property type="evidence" value="ECO:0007669"/>
    <property type="project" value="InterPro"/>
</dbReference>
<comment type="caution">
    <text evidence="5">The sequence shown here is derived from an EMBL/GenBank/DDBJ whole genome shotgun (WGS) entry which is preliminary data.</text>
</comment>
<sequence>MAQVAISPARVSARPDDVELPLLERVGALTAIGEAIERAASGHGSALVVEGAPGLGRTALLDAARGQAAAAGLRVLAGRGSEIEANFPYGVILQLLEPAVLAATDGSRTWLFGGPAAPAGALFGGAGGDEAVFAREHGLYWIVRRFAARQPLLIAIDDAEWTDSRSLHVLAYLAGRLDEVPAALILTAPPRRRGGRDELLERLRAQARRLPLAPLSCAAIETFVRSRFPATGDETVDALATVTGGNPALLSELMRARSGPTATLAEAAPVLLRDALLGRIDRLPRACSALAGACALLAEPTPLPLAAELAGLTLADAAVALEALEHAQVLERSDGVTFTQAVIRDAVHADLSPARRAALHRDAAHLKARDGAPPAEIARHLLAGTPCGDPWVVEQLMGAAAGTRDAEMSRRLLRRALEEPPTPAARPRVLLALGEAEAPVEPERSTARLRQAVALLEDAEARAAARLRLGVTLLERGWAAEAAAVLECGVDDAAPGSLLAGELFSAYLSAALLDPARAAEARRAVRAGGHRSQLERMLATHPPGDALPSSYSWPAMNCLVWSDDLETAERAGGAARGVRAGARYWQGRLEDAAADATAALEAAGTAPSPTATEAGAWLALCLIERDELESAARVLNGPDAGPPHVRGLRVLARARLQLATDEPARAYEALRAAGRALSPVTENPAILPWRSAAALAAYQLGDLPAARALAGEEVRLAGRFGAARSLGVALGAAALAASPAERIARLQESVRVLEASPAALERVRSEIALGAELRRLGRRREARELLREALATCERFGATRLQRAAREELAAAGARPRRRDASGSGSLTPGEQRVAVLVGQGLTNRRIAESLFVTEKAVQWHLRQLYRKLDVQGRAALEQHCRRMAQ</sequence>
<dbReference type="GO" id="GO:0006355">
    <property type="term" value="P:regulation of DNA-templated transcription"/>
    <property type="evidence" value="ECO:0007669"/>
    <property type="project" value="InterPro"/>
</dbReference>
<dbReference type="GO" id="GO:0005524">
    <property type="term" value="F:ATP binding"/>
    <property type="evidence" value="ECO:0007669"/>
    <property type="project" value="UniProtKB-KW"/>
</dbReference>
<dbReference type="SMART" id="SM00421">
    <property type="entry name" value="HTH_LUXR"/>
    <property type="match status" value="1"/>
</dbReference>
<dbReference type="Pfam" id="PF13191">
    <property type="entry name" value="AAA_16"/>
    <property type="match status" value="1"/>
</dbReference>
<dbReference type="Gene3D" id="1.10.10.10">
    <property type="entry name" value="Winged helix-like DNA-binding domain superfamily/Winged helix DNA-binding domain"/>
    <property type="match status" value="1"/>
</dbReference>
<protein>
    <submittedName>
        <fullName evidence="5">AAA family ATPase</fullName>
    </submittedName>
</protein>
<dbReference type="InterPro" id="IPR036388">
    <property type="entry name" value="WH-like_DNA-bd_sf"/>
</dbReference>
<dbReference type="PANTHER" id="PTHR16305">
    <property type="entry name" value="TESTICULAR SOLUBLE ADENYLYL CYCLASE"/>
    <property type="match status" value="1"/>
</dbReference>
<keyword evidence="2" id="KW-0067">ATP-binding</keyword>
<keyword evidence="6" id="KW-1185">Reference proteome</keyword>
<accession>A0A9X3N488</accession>
<dbReference type="PANTHER" id="PTHR16305:SF35">
    <property type="entry name" value="TRANSCRIPTIONAL ACTIVATOR DOMAIN"/>
    <property type="match status" value="1"/>
</dbReference>
<dbReference type="GO" id="GO:0004016">
    <property type="term" value="F:adenylate cyclase activity"/>
    <property type="evidence" value="ECO:0007669"/>
    <property type="project" value="TreeGrafter"/>
</dbReference>
<evidence type="ECO:0000256" key="3">
    <source>
        <dbReference type="SAM" id="MobiDB-lite"/>
    </source>
</evidence>
<gene>
    <name evidence="5" type="ORF">OM076_41540</name>
</gene>
<evidence type="ECO:0000259" key="4">
    <source>
        <dbReference type="PROSITE" id="PS50043"/>
    </source>
</evidence>
<dbReference type="InterPro" id="IPR027417">
    <property type="entry name" value="P-loop_NTPase"/>
</dbReference>
<reference evidence="5" key="1">
    <citation type="submission" date="2022-10" db="EMBL/GenBank/DDBJ databases">
        <title>The WGS of Solirubrobacter ginsenosidimutans DSM 21036.</title>
        <authorList>
            <person name="Jiang Z."/>
        </authorList>
    </citation>
    <scope>NUCLEOTIDE SEQUENCE</scope>
    <source>
        <strain evidence="5">DSM 21036</strain>
    </source>
</reference>
<dbReference type="PROSITE" id="PS50043">
    <property type="entry name" value="HTH_LUXR_2"/>
    <property type="match status" value="1"/>
</dbReference>
<dbReference type="InterPro" id="IPR041664">
    <property type="entry name" value="AAA_16"/>
</dbReference>
<keyword evidence="1" id="KW-0547">Nucleotide-binding</keyword>
<evidence type="ECO:0000313" key="5">
    <source>
        <dbReference type="EMBL" id="MDA0166818.1"/>
    </source>
</evidence>
<dbReference type="AlphaFoldDB" id="A0A9X3N488"/>
<dbReference type="Proteomes" id="UP001149140">
    <property type="component" value="Unassembled WGS sequence"/>
</dbReference>
<dbReference type="SUPFAM" id="SSF52540">
    <property type="entry name" value="P-loop containing nucleoside triphosphate hydrolases"/>
    <property type="match status" value="1"/>
</dbReference>
<dbReference type="InterPro" id="IPR000792">
    <property type="entry name" value="Tscrpt_reg_LuxR_C"/>
</dbReference>
<proteinExistence type="predicted"/>
<dbReference type="CDD" id="cd06170">
    <property type="entry name" value="LuxR_C_like"/>
    <property type="match status" value="1"/>
</dbReference>
<dbReference type="EMBL" id="JAPDOD010000077">
    <property type="protein sequence ID" value="MDA0166818.1"/>
    <property type="molecule type" value="Genomic_DNA"/>
</dbReference>
<dbReference type="PRINTS" id="PR00038">
    <property type="entry name" value="HTHLUXR"/>
</dbReference>
<organism evidence="5 6">
    <name type="scientific">Solirubrobacter ginsenosidimutans</name>
    <dbReference type="NCBI Taxonomy" id="490573"/>
    <lineage>
        <taxon>Bacteria</taxon>
        <taxon>Bacillati</taxon>
        <taxon>Actinomycetota</taxon>
        <taxon>Thermoleophilia</taxon>
        <taxon>Solirubrobacterales</taxon>
        <taxon>Solirubrobacteraceae</taxon>
        <taxon>Solirubrobacter</taxon>
    </lineage>
</organism>
<dbReference type="SUPFAM" id="SSF46894">
    <property type="entry name" value="C-terminal effector domain of the bipartite response regulators"/>
    <property type="match status" value="1"/>
</dbReference>
<dbReference type="RefSeq" id="WP_270046072.1">
    <property type="nucleotide sequence ID" value="NZ_JAPDOD010000077.1"/>
</dbReference>
<evidence type="ECO:0000313" key="6">
    <source>
        <dbReference type="Proteomes" id="UP001149140"/>
    </source>
</evidence>
<feature type="domain" description="HTH luxR-type" evidence="4">
    <location>
        <begin position="820"/>
        <end position="885"/>
    </location>
</feature>
<dbReference type="GO" id="GO:0005737">
    <property type="term" value="C:cytoplasm"/>
    <property type="evidence" value="ECO:0007669"/>
    <property type="project" value="TreeGrafter"/>
</dbReference>